<dbReference type="PANTHER" id="PTHR30525:SF0">
    <property type="entry name" value="1-DEOXY-D-XYLULOSE 5-PHOSPHATE REDUCTOISOMERASE, CHLOROPLASTIC"/>
    <property type="match status" value="1"/>
</dbReference>
<organism evidence="15">
    <name type="scientific">marine metagenome</name>
    <dbReference type="NCBI Taxonomy" id="408172"/>
    <lineage>
        <taxon>unclassified sequences</taxon>
        <taxon>metagenomes</taxon>
        <taxon>ecological metagenomes</taxon>
    </lineage>
</organism>
<evidence type="ECO:0000259" key="12">
    <source>
        <dbReference type="Pfam" id="PF02670"/>
    </source>
</evidence>
<sequence>VDTGDQARELRESFRSGNSCPETEFVWGREGLKQISSDPEVDLVVAGIVGAAGLEPTFAAVEAGKIVAVANKEPLVMAGELFVQTAKKTGAKLLPTDSEHNAIFQALHDEPPERIARLILTASGGPFRDLPLDEFEQITLAEALNHPNWEMGQKITIDSATMMNKGLEIMEAHWLFNVSVEKIDVLMQRESIIHSMVEFIDGSFLAQMGLPDMRVPIAYCLGWPERLPLRIPRLDPVALNALHFEAIDAQRFPCLPLSLKTAKKGGGAPAVLNGANEKVVAAFLNEEIRFVDISKTLASVMQDFDETLQHTAQDCLDETPNFLLKIQSLEDALQADQWGRKQAGKVLEHLQ</sequence>
<evidence type="ECO:0000256" key="5">
    <source>
        <dbReference type="ARBA" id="ARBA00012366"/>
    </source>
</evidence>
<dbReference type="SUPFAM" id="SSF69055">
    <property type="entry name" value="1-deoxy-D-xylulose-5-phosphate reductoisomerase, C-terminal domain"/>
    <property type="match status" value="1"/>
</dbReference>
<dbReference type="Pfam" id="PF02670">
    <property type="entry name" value="DXP_reductoisom"/>
    <property type="match status" value="1"/>
</dbReference>
<feature type="domain" description="1-deoxy-D-xylulose 5-phosphate reductoisomerase C-terminal" evidence="13">
    <location>
        <begin position="93"/>
        <end position="176"/>
    </location>
</feature>
<dbReference type="Pfam" id="PF13288">
    <property type="entry name" value="DXPR_C"/>
    <property type="match status" value="1"/>
</dbReference>
<evidence type="ECO:0000256" key="8">
    <source>
        <dbReference type="ARBA" id="ARBA00023002"/>
    </source>
</evidence>
<dbReference type="GO" id="GO:0030604">
    <property type="term" value="F:1-deoxy-D-xylulose-5-phosphate reductoisomerase activity"/>
    <property type="evidence" value="ECO:0007669"/>
    <property type="project" value="UniProtKB-EC"/>
</dbReference>
<dbReference type="GO" id="GO:0030145">
    <property type="term" value="F:manganese ion binding"/>
    <property type="evidence" value="ECO:0007669"/>
    <property type="project" value="TreeGrafter"/>
</dbReference>
<keyword evidence="8" id="KW-0560">Oxidoreductase</keyword>
<dbReference type="HAMAP" id="MF_00183">
    <property type="entry name" value="DXP_reductoisom"/>
    <property type="match status" value="1"/>
</dbReference>
<dbReference type="PANTHER" id="PTHR30525">
    <property type="entry name" value="1-DEOXY-D-XYLULOSE 5-PHOSPHATE REDUCTOISOMERASE"/>
    <property type="match status" value="1"/>
</dbReference>
<dbReference type="Gene3D" id="1.10.1740.10">
    <property type="match status" value="1"/>
</dbReference>
<dbReference type="AlphaFoldDB" id="A0A381S5J5"/>
<comment type="similarity">
    <text evidence="4">Belongs to the DXR family.</text>
</comment>
<dbReference type="InterPro" id="IPR013644">
    <property type="entry name" value="DXP_reductoisomerase_C"/>
</dbReference>
<comment type="catalytic activity">
    <reaction evidence="11">
        <text>2-C-methyl-D-erythritol 4-phosphate + NADP(+) = 1-deoxy-D-xylulose 5-phosphate + NADPH + H(+)</text>
        <dbReference type="Rhea" id="RHEA:13717"/>
        <dbReference type="ChEBI" id="CHEBI:15378"/>
        <dbReference type="ChEBI" id="CHEBI:57783"/>
        <dbReference type="ChEBI" id="CHEBI:57792"/>
        <dbReference type="ChEBI" id="CHEBI:58262"/>
        <dbReference type="ChEBI" id="CHEBI:58349"/>
        <dbReference type="EC" id="1.1.1.267"/>
    </reaction>
    <physiologicalReaction direction="right-to-left" evidence="11">
        <dbReference type="Rhea" id="RHEA:13719"/>
    </physiologicalReaction>
</comment>
<comment type="cofactor">
    <cofactor evidence="1">
        <name>Mn(2+)</name>
        <dbReference type="ChEBI" id="CHEBI:29035"/>
    </cofactor>
</comment>
<evidence type="ECO:0000313" key="15">
    <source>
        <dbReference type="EMBL" id="SUZ99362.1"/>
    </source>
</evidence>
<evidence type="ECO:0000256" key="4">
    <source>
        <dbReference type="ARBA" id="ARBA00006825"/>
    </source>
</evidence>
<keyword evidence="6" id="KW-0479">Metal-binding</keyword>
<evidence type="ECO:0000256" key="6">
    <source>
        <dbReference type="ARBA" id="ARBA00022723"/>
    </source>
</evidence>
<dbReference type="EMBL" id="UINC01002695">
    <property type="protein sequence ID" value="SUZ99362.1"/>
    <property type="molecule type" value="Genomic_DNA"/>
</dbReference>
<dbReference type="InterPro" id="IPR036169">
    <property type="entry name" value="DXPR_C_sf"/>
</dbReference>
<accession>A0A381S5J5</accession>
<evidence type="ECO:0000256" key="7">
    <source>
        <dbReference type="ARBA" id="ARBA00022857"/>
    </source>
</evidence>
<dbReference type="EC" id="1.1.1.267" evidence="5"/>
<feature type="domain" description="1-deoxy-D-xylulose 5-phosphate reductoisomerase N-terminal" evidence="12">
    <location>
        <begin position="5"/>
        <end position="79"/>
    </location>
</feature>
<comment type="cofactor">
    <cofactor evidence="2">
        <name>Mg(2+)</name>
        <dbReference type="ChEBI" id="CHEBI:18420"/>
    </cofactor>
</comment>
<dbReference type="InterPro" id="IPR013512">
    <property type="entry name" value="DXP_reductoisomerase_N"/>
</dbReference>
<keyword evidence="10" id="KW-0414">Isoprene biosynthesis</keyword>
<dbReference type="InterPro" id="IPR036291">
    <property type="entry name" value="NAD(P)-bd_dom_sf"/>
</dbReference>
<feature type="domain" description="DXP reductoisomerase C-terminal" evidence="14">
    <location>
        <begin position="208"/>
        <end position="341"/>
    </location>
</feature>
<keyword evidence="9" id="KW-0464">Manganese</keyword>
<evidence type="ECO:0000259" key="13">
    <source>
        <dbReference type="Pfam" id="PF08436"/>
    </source>
</evidence>
<dbReference type="GO" id="GO:0051484">
    <property type="term" value="P:isopentenyl diphosphate biosynthetic process, methylerythritol 4-phosphate pathway involved in terpenoid biosynthetic process"/>
    <property type="evidence" value="ECO:0007669"/>
    <property type="project" value="TreeGrafter"/>
</dbReference>
<proteinExistence type="inferred from homology"/>
<dbReference type="InterPro" id="IPR003821">
    <property type="entry name" value="DXP_reductoisomerase"/>
</dbReference>
<dbReference type="InterPro" id="IPR026877">
    <property type="entry name" value="DXPR_C"/>
</dbReference>
<name>A0A381S5J5_9ZZZZ</name>
<evidence type="ECO:0000256" key="11">
    <source>
        <dbReference type="ARBA" id="ARBA00048543"/>
    </source>
</evidence>
<dbReference type="SUPFAM" id="SSF51735">
    <property type="entry name" value="NAD(P)-binding Rossmann-fold domains"/>
    <property type="match status" value="1"/>
</dbReference>
<evidence type="ECO:0000256" key="3">
    <source>
        <dbReference type="ARBA" id="ARBA00005094"/>
    </source>
</evidence>
<gene>
    <name evidence="15" type="ORF">METZ01_LOCUS52216</name>
</gene>
<keyword evidence="7" id="KW-0521">NADP</keyword>
<evidence type="ECO:0000256" key="2">
    <source>
        <dbReference type="ARBA" id="ARBA00001946"/>
    </source>
</evidence>
<protein>
    <recommendedName>
        <fullName evidence="5">1-deoxy-D-xylulose-5-phosphate reductoisomerase</fullName>
        <ecNumber evidence="5">1.1.1.267</ecNumber>
    </recommendedName>
</protein>
<feature type="non-terminal residue" evidence="15">
    <location>
        <position position="1"/>
    </location>
</feature>
<dbReference type="NCBIfam" id="TIGR00243">
    <property type="entry name" value="Dxr"/>
    <property type="match status" value="1"/>
</dbReference>
<evidence type="ECO:0000256" key="1">
    <source>
        <dbReference type="ARBA" id="ARBA00001936"/>
    </source>
</evidence>
<evidence type="ECO:0000256" key="9">
    <source>
        <dbReference type="ARBA" id="ARBA00023211"/>
    </source>
</evidence>
<evidence type="ECO:0000256" key="10">
    <source>
        <dbReference type="ARBA" id="ARBA00023229"/>
    </source>
</evidence>
<dbReference type="Gene3D" id="3.40.50.720">
    <property type="entry name" value="NAD(P)-binding Rossmann-like Domain"/>
    <property type="match status" value="1"/>
</dbReference>
<dbReference type="PIRSF" id="PIRSF006205">
    <property type="entry name" value="Dxp_reductismrs"/>
    <property type="match status" value="1"/>
</dbReference>
<dbReference type="SUPFAM" id="SSF55347">
    <property type="entry name" value="Glyceraldehyde-3-phosphate dehydrogenase-like, C-terminal domain"/>
    <property type="match status" value="1"/>
</dbReference>
<comment type="pathway">
    <text evidence="3">Isoprenoid biosynthesis; isopentenyl diphosphate biosynthesis via DXP pathway; isopentenyl diphosphate from 1-deoxy-D-xylulose 5-phosphate: step 1/6.</text>
</comment>
<dbReference type="GO" id="GO:0070402">
    <property type="term" value="F:NADPH binding"/>
    <property type="evidence" value="ECO:0007669"/>
    <property type="project" value="InterPro"/>
</dbReference>
<reference evidence="15" key="1">
    <citation type="submission" date="2018-05" db="EMBL/GenBank/DDBJ databases">
        <authorList>
            <person name="Lanie J.A."/>
            <person name="Ng W.-L."/>
            <person name="Kazmierczak K.M."/>
            <person name="Andrzejewski T.M."/>
            <person name="Davidsen T.M."/>
            <person name="Wayne K.J."/>
            <person name="Tettelin H."/>
            <person name="Glass J.I."/>
            <person name="Rusch D."/>
            <person name="Podicherti R."/>
            <person name="Tsui H.-C.T."/>
            <person name="Winkler M.E."/>
        </authorList>
    </citation>
    <scope>NUCLEOTIDE SEQUENCE</scope>
</reference>
<dbReference type="Pfam" id="PF08436">
    <property type="entry name" value="DXP_redisom_C"/>
    <property type="match status" value="1"/>
</dbReference>
<evidence type="ECO:0000259" key="14">
    <source>
        <dbReference type="Pfam" id="PF13288"/>
    </source>
</evidence>
<dbReference type="UniPathway" id="UPA00056">
    <property type="reaction ID" value="UER00092"/>
</dbReference>